<feature type="domain" description="Leucyl-tRNA synthetase editing" evidence="14">
    <location>
        <begin position="224"/>
        <end position="416"/>
    </location>
</feature>
<evidence type="ECO:0000256" key="4">
    <source>
        <dbReference type="ARBA" id="ARBA00022741"/>
    </source>
</evidence>
<protein>
    <recommendedName>
        <fullName evidence="9">Leucine--tRNA ligase</fullName>
        <ecNumber evidence="9">6.1.1.4</ecNumber>
    </recommendedName>
    <alternativeName>
        <fullName evidence="9">Leucyl-tRNA synthetase</fullName>
        <shortName evidence="9">LeuRS</shortName>
    </alternativeName>
</protein>
<evidence type="ECO:0000259" key="13">
    <source>
        <dbReference type="Pfam" id="PF09334"/>
    </source>
</evidence>
<dbReference type="InterPro" id="IPR014729">
    <property type="entry name" value="Rossmann-like_a/b/a_fold"/>
</dbReference>
<dbReference type="InterPro" id="IPR002302">
    <property type="entry name" value="Leu-tRNA-ligase"/>
</dbReference>
<feature type="binding site" evidence="9">
    <location>
        <position position="637"/>
    </location>
    <ligand>
        <name>ATP</name>
        <dbReference type="ChEBI" id="CHEBI:30616"/>
    </ligand>
</feature>
<feature type="domain" description="Methionyl/Valyl/Leucyl/Isoleucyl-tRNA synthetase anticodon-binding" evidence="12">
    <location>
        <begin position="719"/>
        <end position="839"/>
    </location>
</feature>
<dbReference type="Gene3D" id="3.10.20.590">
    <property type="match status" value="1"/>
</dbReference>
<keyword evidence="4 9" id="KW-0547">Nucleotide-binding</keyword>
<evidence type="ECO:0000256" key="1">
    <source>
        <dbReference type="ARBA" id="ARBA00005594"/>
    </source>
</evidence>
<dbReference type="CDD" id="cd07958">
    <property type="entry name" value="Anticodon_Ia_Leu_BEm"/>
    <property type="match status" value="1"/>
</dbReference>
<comment type="subcellular location">
    <subcellularLocation>
        <location evidence="9">Cytoplasm</location>
    </subcellularLocation>
</comment>
<keyword evidence="3 9" id="KW-0436">Ligase</keyword>
<dbReference type="SUPFAM" id="SSF47323">
    <property type="entry name" value="Anticodon-binding domain of a subclass of class I aminoacyl-tRNA synthetases"/>
    <property type="match status" value="1"/>
</dbReference>
<evidence type="ECO:0000256" key="10">
    <source>
        <dbReference type="RuleBase" id="RU363035"/>
    </source>
</evidence>
<dbReference type="InterPro" id="IPR002300">
    <property type="entry name" value="aa-tRNA-synth_Ia"/>
</dbReference>
<evidence type="ECO:0000256" key="9">
    <source>
        <dbReference type="HAMAP-Rule" id="MF_00049"/>
    </source>
</evidence>
<name>A0ABR6X9B8_9BURK</name>
<evidence type="ECO:0000256" key="2">
    <source>
        <dbReference type="ARBA" id="ARBA00022490"/>
    </source>
</evidence>
<reference evidence="15 16" key="1">
    <citation type="submission" date="2020-08" db="EMBL/GenBank/DDBJ databases">
        <title>Novel species isolated from subtropical streams in China.</title>
        <authorList>
            <person name="Lu H."/>
        </authorList>
    </citation>
    <scope>NUCLEOTIDE SEQUENCE [LARGE SCALE GENOMIC DNA]</scope>
    <source>
        <strain evidence="15 16">KACC 16656</strain>
    </source>
</reference>
<dbReference type="GO" id="GO:0004823">
    <property type="term" value="F:leucine-tRNA ligase activity"/>
    <property type="evidence" value="ECO:0007669"/>
    <property type="project" value="UniProtKB-EC"/>
</dbReference>
<dbReference type="InterPro" id="IPR009008">
    <property type="entry name" value="Val/Leu/Ile-tRNA-synth_edit"/>
</dbReference>
<dbReference type="PANTHER" id="PTHR43740:SF2">
    <property type="entry name" value="LEUCINE--TRNA LIGASE, MITOCHONDRIAL"/>
    <property type="match status" value="1"/>
</dbReference>
<feature type="short sequence motif" description="'HIGH' region" evidence="9">
    <location>
        <begin position="45"/>
        <end position="55"/>
    </location>
</feature>
<dbReference type="Gene3D" id="2.20.28.290">
    <property type="match status" value="1"/>
</dbReference>
<organism evidence="15 16">
    <name type="scientific">Undibacterium seohonense</name>
    <dbReference type="NCBI Taxonomy" id="1344950"/>
    <lineage>
        <taxon>Bacteria</taxon>
        <taxon>Pseudomonadati</taxon>
        <taxon>Pseudomonadota</taxon>
        <taxon>Betaproteobacteria</taxon>
        <taxon>Burkholderiales</taxon>
        <taxon>Oxalobacteraceae</taxon>
        <taxon>Undibacterium</taxon>
    </lineage>
</organism>
<feature type="domain" description="Aminoacyl-tRNA synthetase class Ia" evidence="11">
    <location>
        <begin position="431"/>
        <end position="586"/>
    </location>
</feature>
<feature type="short sequence motif" description="'KMSKS' region" evidence="9">
    <location>
        <begin position="634"/>
        <end position="638"/>
    </location>
</feature>
<keyword evidence="7 9" id="KW-0030">Aminoacyl-tRNA synthetase</keyword>
<keyword evidence="16" id="KW-1185">Reference proteome</keyword>
<dbReference type="RefSeq" id="WP_186924413.1">
    <property type="nucleotide sequence ID" value="NZ_JACOFW010000031.1"/>
</dbReference>
<dbReference type="PRINTS" id="PR00985">
    <property type="entry name" value="TRNASYNTHLEU"/>
</dbReference>
<dbReference type="Pfam" id="PF00133">
    <property type="entry name" value="tRNA-synt_1"/>
    <property type="match status" value="2"/>
</dbReference>
<dbReference type="Pfam" id="PF09334">
    <property type="entry name" value="tRNA-synt_1g"/>
    <property type="match status" value="1"/>
</dbReference>
<dbReference type="Gene3D" id="3.40.50.620">
    <property type="entry name" value="HUPs"/>
    <property type="match status" value="2"/>
</dbReference>
<feature type="domain" description="Methionyl/Leucyl tRNA synthetase" evidence="13">
    <location>
        <begin position="41"/>
        <end position="174"/>
    </location>
</feature>
<dbReference type="Pfam" id="PF13603">
    <property type="entry name" value="tRNA-synt_1_2"/>
    <property type="match status" value="1"/>
</dbReference>
<dbReference type="Proteomes" id="UP000648257">
    <property type="component" value="Unassembled WGS sequence"/>
</dbReference>
<dbReference type="EMBL" id="JACOFW010000031">
    <property type="protein sequence ID" value="MBC3809352.1"/>
    <property type="molecule type" value="Genomic_DNA"/>
</dbReference>
<proteinExistence type="inferred from homology"/>
<dbReference type="Pfam" id="PF08264">
    <property type="entry name" value="Anticodon_1"/>
    <property type="match status" value="1"/>
</dbReference>
<comment type="catalytic activity">
    <reaction evidence="8 9">
        <text>tRNA(Leu) + L-leucine + ATP = L-leucyl-tRNA(Leu) + AMP + diphosphate</text>
        <dbReference type="Rhea" id="RHEA:11688"/>
        <dbReference type="Rhea" id="RHEA-COMP:9613"/>
        <dbReference type="Rhea" id="RHEA-COMP:9622"/>
        <dbReference type="ChEBI" id="CHEBI:30616"/>
        <dbReference type="ChEBI" id="CHEBI:33019"/>
        <dbReference type="ChEBI" id="CHEBI:57427"/>
        <dbReference type="ChEBI" id="CHEBI:78442"/>
        <dbReference type="ChEBI" id="CHEBI:78494"/>
        <dbReference type="ChEBI" id="CHEBI:456215"/>
        <dbReference type="EC" id="6.1.1.4"/>
    </reaction>
</comment>
<evidence type="ECO:0000256" key="6">
    <source>
        <dbReference type="ARBA" id="ARBA00022917"/>
    </source>
</evidence>
<evidence type="ECO:0000313" key="16">
    <source>
        <dbReference type="Proteomes" id="UP000648257"/>
    </source>
</evidence>
<dbReference type="InterPro" id="IPR001412">
    <property type="entry name" value="aa-tRNA-synth_I_CS"/>
</dbReference>
<dbReference type="PANTHER" id="PTHR43740">
    <property type="entry name" value="LEUCYL-TRNA SYNTHETASE"/>
    <property type="match status" value="1"/>
</dbReference>
<dbReference type="InterPro" id="IPR025709">
    <property type="entry name" value="Leu_tRNA-synth_edit"/>
</dbReference>
<dbReference type="InterPro" id="IPR013155">
    <property type="entry name" value="M/V/L/I-tRNA-synth_anticd-bd"/>
</dbReference>
<comment type="caution">
    <text evidence="15">The sequence shown here is derived from an EMBL/GenBank/DDBJ whole genome shotgun (WGS) entry which is preliminary data.</text>
</comment>
<dbReference type="EC" id="6.1.1.4" evidence="9"/>
<evidence type="ECO:0000313" key="15">
    <source>
        <dbReference type="EMBL" id="MBC3809352.1"/>
    </source>
</evidence>
<keyword evidence="5 9" id="KW-0067">ATP-binding</keyword>
<accession>A0ABR6X9B8</accession>
<evidence type="ECO:0000259" key="11">
    <source>
        <dbReference type="Pfam" id="PF00133"/>
    </source>
</evidence>
<dbReference type="SUPFAM" id="SSF50677">
    <property type="entry name" value="ValRS/IleRS/LeuRS editing domain"/>
    <property type="match status" value="1"/>
</dbReference>
<dbReference type="CDD" id="cd00812">
    <property type="entry name" value="LeuRS_core"/>
    <property type="match status" value="1"/>
</dbReference>
<gene>
    <name evidence="9" type="primary">leuS</name>
    <name evidence="15" type="ORF">H8K52_18585</name>
</gene>
<keyword evidence="6 9" id="KW-0648">Protein biosynthesis</keyword>
<evidence type="ECO:0000259" key="12">
    <source>
        <dbReference type="Pfam" id="PF08264"/>
    </source>
</evidence>
<evidence type="ECO:0000256" key="8">
    <source>
        <dbReference type="ARBA" id="ARBA00047469"/>
    </source>
</evidence>
<evidence type="ECO:0000256" key="7">
    <source>
        <dbReference type="ARBA" id="ARBA00023146"/>
    </source>
</evidence>
<dbReference type="InterPro" id="IPR015413">
    <property type="entry name" value="Methionyl/Leucyl_tRNA_Synth"/>
</dbReference>
<keyword evidence="2 9" id="KW-0963">Cytoplasm</keyword>
<dbReference type="Gene3D" id="1.10.730.10">
    <property type="entry name" value="Isoleucyl-tRNA Synthetase, Domain 1"/>
    <property type="match status" value="2"/>
</dbReference>
<dbReference type="PROSITE" id="PS00178">
    <property type="entry name" value="AA_TRNA_LIGASE_I"/>
    <property type="match status" value="1"/>
</dbReference>
<dbReference type="NCBIfam" id="TIGR00396">
    <property type="entry name" value="leuS_bact"/>
    <property type="match status" value="1"/>
</dbReference>
<dbReference type="InterPro" id="IPR009080">
    <property type="entry name" value="tRNAsynth_Ia_anticodon-bd"/>
</dbReference>
<evidence type="ECO:0000259" key="14">
    <source>
        <dbReference type="Pfam" id="PF13603"/>
    </source>
</evidence>
<dbReference type="HAMAP" id="MF_00049_B">
    <property type="entry name" value="Leu_tRNA_synth_B"/>
    <property type="match status" value="1"/>
</dbReference>
<feature type="domain" description="Aminoacyl-tRNA synthetase class Ia" evidence="11">
    <location>
        <begin position="633"/>
        <end position="662"/>
    </location>
</feature>
<evidence type="ECO:0000256" key="3">
    <source>
        <dbReference type="ARBA" id="ARBA00022598"/>
    </source>
</evidence>
<sequence length="875" mass="97460">MQDKYSPAEVEQAAQSHWTETNAFKTVENDPRFPKGKYYACSMLPYPSGKLHMGHVRNYTINDMLARQLRMKGYNVLMPMGWDAFGLPAENAAIAYKKSPAEWTYANIEDMKSQMQPLGLAFDWSREVATCDPDYYRWNQWLFLKMLEKGVAYKKTQVVNWDPVDQTVLANEQVIDGKGWRSGAVVEKREIPGYYFGITQYAEELLSSIDQLDGWPDQVRTMQRNWIGKSEGVRFAFSHEIKDESGALVQDGKMYVFTTRPDTIMGVTFCAVAAEHPLATVAAKNNEKLAAFIEECKAGGTTEAEMATKEKEGLPTGLFVTHPLTGEQVEVWVGNYVLMTYGDGAVMGVPAHDERDFAFAKKYNIAIKQVVAVEGESFTTDAWAEWYGDKQKCVTVNSGKYDGLTYKAAVDAVAADLVAKGVGEKKTTWRLRDWGISRQRYWGTPIPIIHCDDCGDVPVPYEDLPVVLPTECIPDGSGNPLKTHAAFLNVPCPKCGKPAHRETDTMDTFVDSSWYFMRYTCPDATTMVDERNDYWMAMDQYIGGVEHAVLHLLYARFWTKAMRDMGLVKIDEPFKNLFTQGMLLNESYYREEASGKKVWFYPNEVEVQHDEKGRPISASLKSDGQPVQMGGIEKMSKSKNNVVEPKDIISQFGADTARLFTMFAGPPDQSAAWSSSGVEGASRYLRRLWATALKFSATIAAGATPTANYAADVKGLRFEVHSTLKQIDSDYDRLQYNTVVSGAMKLLNTIESFKSEAEGSAAAVREAFGILLRGLYPVCPHITHALWNELGYDKDLGGIIDAPWPQVDATALVQDEIELMVQVNGKLRGSIKVAKDADKATIEAAAVANESAARFIEGTPKKIIVVPGKLVNIVV</sequence>
<comment type="similarity">
    <text evidence="1 9 10">Belongs to the class-I aminoacyl-tRNA synthetase family.</text>
</comment>
<dbReference type="SUPFAM" id="SSF52374">
    <property type="entry name" value="Nucleotidylyl transferase"/>
    <property type="match status" value="1"/>
</dbReference>
<evidence type="ECO:0000256" key="5">
    <source>
        <dbReference type="ARBA" id="ARBA00022840"/>
    </source>
</evidence>